<evidence type="ECO:0000313" key="2">
    <source>
        <dbReference type="EMBL" id="CAG9810196.1"/>
    </source>
</evidence>
<accession>A0A9N9S2Q1</accession>
<gene>
    <name evidence="2" type="ORF">CHIRRI_LOCUS13013</name>
</gene>
<protein>
    <submittedName>
        <fullName evidence="2">Uncharacterized protein</fullName>
    </submittedName>
</protein>
<dbReference type="EMBL" id="OU895880">
    <property type="protein sequence ID" value="CAG9810196.1"/>
    <property type="molecule type" value="Genomic_DNA"/>
</dbReference>
<keyword evidence="1" id="KW-1133">Transmembrane helix</keyword>
<evidence type="ECO:0000256" key="1">
    <source>
        <dbReference type="SAM" id="Phobius"/>
    </source>
</evidence>
<keyword evidence="1" id="KW-0472">Membrane</keyword>
<reference evidence="2" key="2">
    <citation type="submission" date="2022-10" db="EMBL/GenBank/DDBJ databases">
        <authorList>
            <consortium name="ENA_rothamsted_submissions"/>
            <consortium name="culmorum"/>
            <person name="King R."/>
        </authorList>
    </citation>
    <scope>NUCLEOTIDE SEQUENCE</scope>
</reference>
<name>A0A9N9S2Q1_9DIPT</name>
<sequence>MSILKNKLVAVVEENRNIRTTFDAQNKAVENLRTQLFETQKRIEDKLEKQDKSLDNKINPKSLNEIQNLNFTFYEEFNKIEQKYARNKNQHFEHDAAMSVIKMNRNLFILMMVLSLTTYLCSITLMCYAFKKISQHEEVKAEEVELPDLYVEVQ</sequence>
<dbReference type="AlphaFoldDB" id="A0A9N9S2Q1"/>
<evidence type="ECO:0000313" key="3">
    <source>
        <dbReference type="Proteomes" id="UP001153620"/>
    </source>
</evidence>
<reference evidence="2" key="1">
    <citation type="submission" date="2022-01" db="EMBL/GenBank/DDBJ databases">
        <authorList>
            <person name="King R."/>
        </authorList>
    </citation>
    <scope>NUCLEOTIDE SEQUENCE</scope>
</reference>
<organism evidence="2 3">
    <name type="scientific">Chironomus riparius</name>
    <dbReference type="NCBI Taxonomy" id="315576"/>
    <lineage>
        <taxon>Eukaryota</taxon>
        <taxon>Metazoa</taxon>
        <taxon>Ecdysozoa</taxon>
        <taxon>Arthropoda</taxon>
        <taxon>Hexapoda</taxon>
        <taxon>Insecta</taxon>
        <taxon>Pterygota</taxon>
        <taxon>Neoptera</taxon>
        <taxon>Endopterygota</taxon>
        <taxon>Diptera</taxon>
        <taxon>Nematocera</taxon>
        <taxon>Chironomoidea</taxon>
        <taxon>Chironomidae</taxon>
        <taxon>Chironominae</taxon>
        <taxon>Chironomus</taxon>
    </lineage>
</organism>
<proteinExistence type="predicted"/>
<dbReference type="Proteomes" id="UP001153620">
    <property type="component" value="Chromosome 4"/>
</dbReference>
<keyword evidence="1" id="KW-0812">Transmembrane</keyword>
<feature type="transmembrane region" description="Helical" evidence="1">
    <location>
        <begin position="107"/>
        <end position="130"/>
    </location>
</feature>
<keyword evidence="3" id="KW-1185">Reference proteome</keyword>